<organism evidence="2 3">
    <name type="scientific">Daphnia magna</name>
    <dbReference type="NCBI Taxonomy" id="35525"/>
    <lineage>
        <taxon>Eukaryota</taxon>
        <taxon>Metazoa</taxon>
        <taxon>Ecdysozoa</taxon>
        <taxon>Arthropoda</taxon>
        <taxon>Crustacea</taxon>
        <taxon>Branchiopoda</taxon>
        <taxon>Diplostraca</taxon>
        <taxon>Cladocera</taxon>
        <taxon>Anomopoda</taxon>
        <taxon>Daphniidae</taxon>
        <taxon>Daphnia</taxon>
    </lineage>
</organism>
<evidence type="ECO:0000313" key="3">
    <source>
        <dbReference type="Proteomes" id="UP000076858"/>
    </source>
</evidence>
<feature type="region of interest" description="Disordered" evidence="1">
    <location>
        <begin position="14"/>
        <end position="83"/>
    </location>
</feature>
<sequence>PAGGLGLQAQARKHIVHHPIFGVEKPGKDQPGKGQGQGPGQEQRQAHGPLALERQIGQHGQAQAHDQGPGHGDQGDQQGVLGGVPEQGVLHHVHVVGQAQKQAGLVHIEQAVVDQFADGVDDDQKQQQKSGGQQHHGQRFFGRIAEFGQHGQVHKAHRKPRAQLGPGVRQGSDRVQADISASAHQTFQPMPMIHRA</sequence>
<gene>
    <name evidence="2" type="ORF">APZ42_002548</name>
</gene>
<proteinExistence type="predicted"/>
<comment type="caution">
    <text evidence="2">The sequence shown here is derived from an EMBL/GenBank/DDBJ whole genome shotgun (WGS) entry which is preliminary data.</text>
</comment>
<name>A0A164I763_9CRUS</name>
<dbReference type="AlphaFoldDB" id="A0A164I763"/>
<feature type="region of interest" description="Disordered" evidence="1">
    <location>
        <begin position="149"/>
        <end position="172"/>
    </location>
</feature>
<feature type="compositionally biased region" description="Basic residues" evidence="1">
    <location>
        <begin position="152"/>
        <end position="161"/>
    </location>
</feature>
<evidence type="ECO:0000256" key="1">
    <source>
        <dbReference type="SAM" id="MobiDB-lite"/>
    </source>
</evidence>
<reference evidence="2 3" key="1">
    <citation type="submission" date="2016-03" db="EMBL/GenBank/DDBJ databases">
        <title>EvidentialGene: Evidence-directed Construction of Genes on Genomes.</title>
        <authorList>
            <person name="Gilbert D.G."/>
            <person name="Choi J.-H."/>
            <person name="Mockaitis K."/>
            <person name="Colbourne J."/>
            <person name="Pfrender M."/>
        </authorList>
    </citation>
    <scope>NUCLEOTIDE SEQUENCE [LARGE SCALE GENOMIC DNA]</scope>
    <source>
        <strain evidence="2 3">Xinb3</strain>
        <tissue evidence="2">Complete organism</tissue>
    </source>
</reference>
<feature type="non-terminal residue" evidence="2">
    <location>
        <position position="196"/>
    </location>
</feature>
<dbReference type="EMBL" id="LRGB01008011">
    <property type="protein sequence ID" value="KZS00953.1"/>
    <property type="molecule type" value="Genomic_DNA"/>
</dbReference>
<protein>
    <submittedName>
        <fullName evidence="2">Uncharacterized protein</fullName>
    </submittedName>
</protein>
<evidence type="ECO:0000313" key="2">
    <source>
        <dbReference type="EMBL" id="KZS00953.1"/>
    </source>
</evidence>
<feature type="compositionally biased region" description="Low complexity" evidence="1">
    <location>
        <begin position="55"/>
        <end position="67"/>
    </location>
</feature>
<accession>A0A164I763</accession>
<feature type="non-terminal residue" evidence="2">
    <location>
        <position position="1"/>
    </location>
</feature>
<keyword evidence="3" id="KW-1185">Reference proteome</keyword>
<dbReference type="Proteomes" id="UP000076858">
    <property type="component" value="Unassembled WGS sequence"/>
</dbReference>